<evidence type="ECO:0000256" key="3">
    <source>
        <dbReference type="ARBA" id="ARBA00013143"/>
    </source>
</evidence>
<dbReference type="UniPathway" id="UPA00135">
    <property type="reaction ID" value="UER00196"/>
</dbReference>
<dbReference type="NCBIfam" id="TIGR01327">
    <property type="entry name" value="PGDH"/>
    <property type="match status" value="1"/>
</dbReference>
<sequence>GIIIMNTPQANSIATAEQAMTLMLAASRHTAPAHASLKAREWKRSQYVGTELYRKVLGIIGFGRIGRLVAKRAQAFGVEILAYDPYVSEEVGQKLGVTLVDLEDLLAQSNYISLHTALLPETENIINAQAVSQMKPGMILINAARGKLVDEAAVAEGLKNGRIKTAAIDVYQKEPPLDSPLIGLPNVLHTPHLGASTEEAQRDVATQIVDQVLDALRGTDFRNAINLPFQAGPDFAETLPYMELGEKLGSLHCYLAEGSIRRVEIEVRGETVNELIKPIAAGLLKGILEKSISDEVNYINAPLLAEEHGISVAQTKTATSLDYSNLISCRVTWDGGQRTLSGMLFGGVEPRIVQVDDFKLDARPDGYVLVMQNKDINGVIGQVGTILAAYKVNIAEWRMGRDKLGGEALSFINLDSEPDKDVV</sequence>
<dbReference type="SUPFAM" id="SSF51735">
    <property type="entry name" value="NAD(P)-binding Rossmann-fold domains"/>
    <property type="match status" value="1"/>
</dbReference>
<dbReference type="Gene3D" id="3.30.70.260">
    <property type="match status" value="1"/>
</dbReference>
<evidence type="ECO:0000259" key="10">
    <source>
        <dbReference type="Pfam" id="PF02826"/>
    </source>
</evidence>
<dbReference type="PANTHER" id="PTHR42789:SF1">
    <property type="entry name" value="D-ISOMER SPECIFIC 2-HYDROXYACID DEHYDROGENASE FAMILY PROTEIN (AFU_ORTHOLOGUE AFUA_6G10090)"/>
    <property type="match status" value="1"/>
</dbReference>
<dbReference type="GO" id="GO:0006564">
    <property type="term" value="P:L-serine biosynthetic process"/>
    <property type="evidence" value="ECO:0007669"/>
    <property type="project" value="InterPro"/>
</dbReference>
<dbReference type="Pfam" id="PF02826">
    <property type="entry name" value="2-Hacid_dh_C"/>
    <property type="match status" value="1"/>
</dbReference>
<dbReference type="InterPro" id="IPR036291">
    <property type="entry name" value="NAD(P)-bd_dom_sf"/>
</dbReference>
<dbReference type="InterPro" id="IPR006139">
    <property type="entry name" value="D-isomer_2_OHA_DH_cat_dom"/>
</dbReference>
<dbReference type="InterPro" id="IPR029752">
    <property type="entry name" value="D-isomer_DH_CS1"/>
</dbReference>
<dbReference type="AlphaFoldDB" id="A0A3B0V9U8"/>
<dbReference type="SUPFAM" id="SSF55021">
    <property type="entry name" value="ACT-like"/>
    <property type="match status" value="1"/>
</dbReference>
<evidence type="ECO:0000256" key="8">
    <source>
        <dbReference type="ARBA" id="ARBA00048731"/>
    </source>
</evidence>
<dbReference type="CDD" id="cd12173">
    <property type="entry name" value="PGDH_4"/>
    <property type="match status" value="1"/>
</dbReference>
<evidence type="ECO:0000259" key="11">
    <source>
        <dbReference type="Pfam" id="PF19304"/>
    </source>
</evidence>
<gene>
    <name evidence="12" type="ORF">MNBD_CHLOROFLEXI01-4312</name>
</gene>
<dbReference type="GO" id="GO:0051287">
    <property type="term" value="F:NAD binding"/>
    <property type="evidence" value="ECO:0007669"/>
    <property type="project" value="InterPro"/>
</dbReference>
<dbReference type="PANTHER" id="PTHR42789">
    <property type="entry name" value="D-ISOMER SPECIFIC 2-HYDROXYACID DEHYDROGENASE FAMILY PROTEIN (AFU_ORTHOLOGUE AFUA_6G10090)"/>
    <property type="match status" value="1"/>
</dbReference>
<organism evidence="12">
    <name type="scientific">hydrothermal vent metagenome</name>
    <dbReference type="NCBI Taxonomy" id="652676"/>
    <lineage>
        <taxon>unclassified sequences</taxon>
        <taxon>metagenomes</taxon>
        <taxon>ecological metagenomes</taxon>
    </lineage>
</organism>
<dbReference type="Pfam" id="PF19304">
    <property type="entry name" value="PGDH_inter"/>
    <property type="match status" value="1"/>
</dbReference>
<evidence type="ECO:0000256" key="1">
    <source>
        <dbReference type="ARBA" id="ARBA00005216"/>
    </source>
</evidence>
<evidence type="ECO:0000256" key="4">
    <source>
        <dbReference type="ARBA" id="ARBA00021582"/>
    </source>
</evidence>
<evidence type="ECO:0000256" key="6">
    <source>
        <dbReference type="ARBA" id="ARBA00023002"/>
    </source>
</evidence>
<dbReference type="InterPro" id="IPR045865">
    <property type="entry name" value="ACT-like_dom_sf"/>
</dbReference>
<dbReference type="PROSITE" id="PS00065">
    <property type="entry name" value="D_2_HYDROXYACID_DH_1"/>
    <property type="match status" value="1"/>
</dbReference>
<evidence type="ECO:0000256" key="5">
    <source>
        <dbReference type="ARBA" id="ARBA00022605"/>
    </source>
</evidence>
<protein>
    <recommendedName>
        <fullName evidence="4">D-3-phosphoglycerate dehydrogenase</fullName>
        <ecNumber evidence="3">1.1.1.95</ecNumber>
    </recommendedName>
</protein>
<dbReference type="EMBL" id="UOEU01000793">
    <property type="protein sequence ID" value="VAW40395.1"/>
    <property type="molecule type" value="Genomic_DNA"/>
</dbReference>
<feature type="non-terminal residue" evidence="12">
    <location>
        <position position="423"/>
    </location>
</feature>
<dbReference type="InterPro" id="IPR029753">
    <property type="entry name" value="D-isomer_DH_CS"/>
</dbReference>
<dbReference type="InterPro" id="IPR006236">
    <property type="entry name" value="PGDH"/>
</dbReference>
<dbReference type="FunFam" id="3.40.50.720:FF:000021">
    <property type="entry name" value="D-3-phosphoglycerate dehydrogenase"/>
    <property type="match status" value="1"/>
</dbReference>
<dbReference type="EC" id="1.1.1.95" evidence="3"/>
<dbReference type="Pfam" id="PF00389">
    <property type="entry name" value="2-Hacid_dh"/>
    <property type="match status" value="1"/>
</dbReference>
<evidence type="ECO:0000256" key="2">
    <source>
        <dbReference type="ARBA" id="ARBA00005854"/>
    </source>
</evidence>
<keyword evidence="5" id="KW-0028">Amino-acid biosynthesis</keyword>
<keyword evidence="7" id="KW-0520">NAD</keyword>
<comment type="catalytic activity">
    <reaction evidence="8">
        <text>(2R)-3-phosphoglycerate + NAD(+) = 3-phosphooxypyruvate + NADH + H(+)</text>
        <dbReference type="Rhea" id="RHEA:12641"/>
        <dbReference type="ChEBI" id="CHEBI:15378"/>
        <dbReference type="ChEBI" id="CHEBI:18110"/>
        <dbReference type="ChEBI" id="CHEBI:57540"/>
        <dbReference type="ChEBI" id="CHEBI:57945"/>
        <dbReference type="ChEBI" id="CHEBI:58272"/>
        <dbReference type="EC" id="1.1.1.95"/>
    </reaction>
</comment>
<evidence type="ECO:0000313" key="12">
    <source>
        <dbReference type="EMBL" id="VAW40395.1"/>
    </source>
</evidence>
<dbReference type="Gene3D" id="3.40.50.720">
    <property type="entry name" value="NAD(P)-binding Rossmann-like Domain"/>
    <property type="match status" value="2"/>
</dbReference>
<dbReference type="Gene3D" id="3.30.1330.90">
    <property type="entry name" value="D-3-phosphoglycerate dehydrogenase, domain 3"/>
    <property type="match status" value="1"/>
</dbReference>
<feature type="domain" description="D-isomer specific 2-hydroxyacid dehydrogenase NAD-binding" evidence="10">
    <location>
        <begin position="20"/>
        <end position="194"/>
    </location>
</feature>
<feature type="non-terminal residue" evidence="12">
    <location>
        <position position="1"/>
    </location>
</feature>
<reference evidence="12" key="1">
    <citation type="submission" date="2018-06" db="EMBL/GenBank/DDBJ databases">
        <authorList>
            <person name="Zhirakovskaya E."/>
        </authorList>
    </citation>
    <scope>NUCLEOTIDE SEQUENCE</scope>
</reference>
<dbReference type="FunFam" id="3.30.1330.90:FF:000003">
    <property type="entry name" value="D-3-phosphoglycerate dehydrogenase"/>
    <property type="match status" value="1"/>
</dbReference>
<evidence type="ECO:0000259" key="9">
    <source>
        <dbReference type="Pfam" id="PF00389"/>
    </source>
</evidence>
<comment type="pathway">
    <text evidence="1">Amino-acid biosynthesis; L-serine biosynthesis; L-serine from 3-phospho-D-glycerate: step 1/3.</text>
</comment>
<proteinExistence type="inferred from homology"/>
<dbReference type="InterPro" id="IPR006140">
    <property type="entry name" value="D-isomer_DH_NAD-bd"/>
</dbReference>
<dbReference type="InterPro" id="IPR045626">
    <property type="entry name" value="PGDH_ASB_dom"/>
</dbReference>
<feature type="domain" description="D-3-phosphoglycerate dehydrogenase ASB" evidence="11">
    <location>
        <begin position="240"/>
        <end position="355"/>
    </location>
</feature>
<dbReference type="GO" id="GO:0004617">
    <property type="term" value="F:phosphoglycerate dehydrogenase activity"/>
    <property type="evidence" value="ECO:0007669"/>
    <property type="project" value="UniProtKB-EC"/>
</dbReference>
<name>A0A3B0V9U8_9ZZZZ</name>
<dbReference type="InterPro" id="IPR050857">
    <property type="entry name" value="D-2-hydroxyacid_DH"/>
</dbReference>
<accession>A0A3B0V9U8</accession>
<dbReference type="PROSITE" id="PS00671">
    <property type="entry name" value="D_2_HYDROXYACID_DH_3"/>
    <property type="match status" value="1"/>
</dbReference>
<evidence type="ECO:0000256" key="7">
    <source>
        <dbReference type="ARBA" id="ARBA00023027"/>
    </source>
</evidence>
<dbReference type="InterPro" id="IPR029009">
    <property type="entry name" value="ASB_dom_sf"/>
</dbReference>
<feature type="domain" description="D-isomer specific 2-hydroxyacid dehydrogenase catalytic" evidence="9">
    <location>
        <begin position="1"/>
        <end position="226"/>
    </location>
</feature>
<dbReference type="SUPFAM" id="SSF143548">
    <property type="entry name" value="Serine metabolism enzymes domain"/>
    <property type="match status" value="1"/>
</dbReference>
<keyword evidence="6 12" id="KW-0560">Oxidoreductase</keyword>
<comment type="similarity">
    <text evidence="2">Belongs to the D-isomer specific 2-hydroxyacid dehydrogenase family.</text>
</comment>